<dbReference type="Pfam" id="PF18135">
    <property type="entry name" value="Type_ISP_C"/>
    <property type="match status" value="1"/>
</dbReference>
<organism evidence="6 7">
    <name type="scientific">Candidatus Promineifilum breve</name>
    <dbReference type="NCBI Taxonomy" id="1806508"/>
    <lineage>
        <taxon>Bacteria</taxon>
        <taxon>Bacillati</taxon>
        <taxon>Chloroflexota</taxon>
        <taxon>Ardenticatenia</taxon>
        <taxon>Candidatus Promineifilales</taxon>
        <taxon>Candidatus Promineifilaceae</taxon>
        <taxon>Candidatus Promineifilum</taxon>
    </lineage>
</organism>
<evidence type="ECO:0000256" key="4">
    <source>
        <dbReference type="ARBA" id="ARBA00047942"/>
    </source>
</evidence>
<dbReference type="EMBL" id="LN890656">
    <property type="protein sequence ID" value="CUS05567.1"/>
    <property type="molecule type" value="Genomic_DNA"/>
</dbReference>
<reference evidence="6" key="1">
    <citation type="submission" date="2016-01" db="EMBL/GenBank/DDBJ databases">
        <authorList>
            <person name="Mcilroy J.S."/>
            <person name="Karst M S."/>
            <person name="Albertsen M."/>
        </authorList>
    </citation>
    <scope>NUCLEOTIDE SEQUENCE</scope>
    <source>
        <strain evidence="6">Cfx-K</strain>
    </source>
</reference>
<dbReference type="KEGG" id="pbf:CFX0092_B0033"/>
<dbReference type="InterPro" id="IPR050953">
    <property type="entry name" value="N4_N6_ade-DNA_methylase"/>
</dbReference>
<evidence type="ECO:0000313" key="6">
    <source>
        <dbReference type="EMBL" id="CUS05567.1"/>
    </source>
</evidence>
<dbReference type="AlphaFoldDB" id="A0A161JZD3"/>
<evidence type="ECO:0000256" key="2">
    <source>
        <dbReference type="ARBA" id="ARBA00022603"/>
    </source>
</evidence>
<dbReference type="InterPro" id="IPR041635">
    <property type="entry name" value="Type_ISP_LLaBIII_C"/>
</dbReference>
<protein>
    <recommendedName>
        <fullName evidence="1">site-specific DNA-methyltransferase (adenine-specific)</fullName>
        <ecNumber evidence="1">2.1.1.72</ecNumber>
    </recommendedName>
</protein>
<dbReference type="EC" id="2.1.1.72" evidence="1"/>
<keyword evidence="7" id="KW-1185">Reference proteome</keyword>
<evidence type="ECO:0000256" key="1">
    <source>
        <dbReference type="ARBA" id="ARBA00011900"/>
    </source>
</evidence>
<feature type="domain" description="Type ISP restriction-modification enzyme LLaBIII C-terminal specificity" evidence="5">
    <location>
        <begin position="734"/>
        <end position="1104"/>
    </location>
</feature>
<dbReference type="GO" id="GO:0032259">
    <property type="term" value="P:methylation"/>
    <property type="evidence" value="ECO:0007669"/>
    <property type="project" value="UniProtKB-KW"/>
</dbReference>
<evidence type="ECO:0000256" key="3">
    <source>
        <dbReference type="ARBA" id="ARBA00022679"/>
    </source>
</evidence>
<gene>
    <name evidence="6" type="ORF">CFX0092_B0033</name>
</gene>
<dbReference type="PANTHER" id="PTHR33841:SF1">
    <property type="entry name" value="DNA METHYLTRANSFERASE A"/>
    <property type="match status" value="1"/>
</dbReference>
<comment type="catalytic activity">
    <reaction evidence="4">
        <text>a 2'-deoxyadenosine in DNA + S-adenosyl-L-methionine = an N(6)-methyl-2'-deoxyadenosine in DNA + S-adenosyl-L-homocysteine + H(+)</text>
        <dbReference type="Rhea" id="RHEA:15197"/>
        <dbReference type="Rhea" id="RHEA-COMP:12418"/>
        <dbReference type="Rhea" id="RHEA-COMP:12419"/>
        <dbReference type="ChEBI" id="CHEBI:15378"/>
        <dbReference type="ChEBI" id="CHEBI:57856"/>
        <dbReference type="ChEBI" id="CHEBI:59789"/>
        <dbReference type="ChEBI" id="CHEBI:90615"/>
        <dbReference type="ChEBI" id="CHEBI:90616"/>
        <dbReference type="EC" id="2.1.1.72"/>
    </reaction>
</comment>
<dbReference type="PANTHER" id="PTHR33841">
    <property type="entry name" value="DNA METHYLTRANSFERASE YEEA-RELATED"/>
    <property type="match status" value="1"/>
</dbReference>
<name>A0A161JZD3_9CHLR</name>
<dbReference type="GO" id="GO:0009007">
    <property type="term" value="F:site-specific DNA-methyltransferase (adenine-specific) activity"/>
    <property type="evidence" value="ECO:0007669"/>
    <property type="project" value="UniProtKB-EC"/>
</dbReference>
<dbReference type="PRINTS" id="PR00507">
    <property type="entry name" value="N12N6MTFRASE"/>
</dbReference>
<evidence type="ECO:0000259" key="5">
    <source>
        <dbReference type="Pfam" id="PF18135"/>
    </source>
</evidence>
<sequence>MPRRLNAGSIGPIAMSTPVKTYLKQVEDALRAGNATEHTFRPALKTLLEALASGVTATNEPKRIACGAPDFVIDRGGFTVGYVEAKDVGKPLGEVERGEQLKRYRRALGNLLLTDQLEFRWYVDGQWRETVTVGRWEGGKLTPQKGGPEALAALIGLFMAHRPEDITTPRELAERMARLTHIIRDVIIEAFQTDNASGLLRGWRDAFARVLIADLNLPEKTPEFADMFAQTLAYGLFTARVMDTTPKTFTRQEAQSLIPNTNPFLRDFFYQISGPQLDDEPFGVFVDDLVNTLAHTDMDRVLAEFGKRTRQEDPVVHFYETFLAAYDPKLRESRGVYYTPEPVVSYIVRSVDHLLKTRFNLPGGLADTSKVTIPNRDPGKRVQGKNVARKTDESHRVLVLDPATGTGTFLYAVIDHIRAQFMERGDAGLWPGYVRDHLLPRLFGFELLMAPYAVAHFKLSLQLAGRDLPENIRDKWAYTPETGERLGVYLTNTLEGIHEYSDLPLLAGLAAESNAASDIKMNLPVLVVMGNPPYSGHSSNKGEWIANLLRGKLPDGGKTANYYEVDGQPLGERNPKWLQDDYVKFIRFAQWRIEQSGQGILAFISNNGYLDNPTFRGMRQSLLQSFSDIYILNLHGNALKKDQSPDGSKDENVFDIRQGVTIGIFVKEPGKAGTKIIYYDDLWGSRARKYERLLDEPIEAMSFQKIEPQSPFYFFIPFATDLLAEYEEGWKITEIFPVSSVGLVTARDKLAIQWTREDMWKTVSDFSQLPTENAREQYKLGRDARDWKVYLAQADVQETGPSIEGISPVLYRPFDIRYTYYTGRSRGFICMPRPEVMDNMRDGNNLALITSRLTKGETYQHTQVSKNIVEVICMSPKTSNNGFVFPLFIKPKSTITKQNNLFSSSPWEIDERHNRTPNLSPTFIADLEAKLNLRFQPIQRAAEESEFGPEDVFHYIYAVLHSPTYRARYAEFLKIDFPRVPLTGDPALFRALAALGRELVALHLLESPALNTLITRYPIPGDNRVEAGYPKYTRVASEPAGRVHLNNTQYFDGVPQDVWEFHVGGYQVLDKWLKDRRGRQLAYDDLTHYQRVVVALQRTMALMAEIDAVVGEWPMK</sequence>
<dbReference type="SUPFAM" id="SSF53335">
    <property type="entry name" value="S-adenosyl-L-methionine-dependent methyltransferases"/>
    <property type="match status" value="1"/>
</dbReference>
<dbReference type="Proteomes" id="UP000215027">
    <property type="component" value="Chromosome II"/>
</dbReference>
<dbReference type="REBASE" id="150689">
    <property type="entry name" value="AspCfxKORF33P"/>
</dbReference>
<keyword evidence="3" id="KW-0808">Transferase</keyword>
<keyword evidence="2 6" id="KW-0489">Methyltransferase</keyword>
<dbReference type="GO" id="GO:0004386">
    <property type="term" value="F:helicase activity"/>
    <property type="evidence" value="ECO:0007669"/>
    <property type="project" value="UniProtKB-KW"/>
</dbReference>
<proteinExistence type="predicted"/>
<accession>A0A161JZD3</accession>
<dbReference type="InterPro" id="IPR029063">
    <property type="entry name" value="SAM-dependent_MTases_sf"/>
</dbReference>
<evidence type="ECO:0000313" key="7">
    <source>
        <dbReference type="Proteomes" id="UP000215027"/>
    </source>
</evidence>
<dbReference type="Gene3D" id="3.40.50.150">
    <property type="entry name" value="Vaccinia Virus protein VP39"/>
    <property type="match status" value="1"/>
</dbReference>